<evidence type="ECO:0000256" key="7">
    <source>
        <dbReference type="ARBA" id="ARBA00023136"/>
    </source>
</evidence>
<evidence type="ECO:0000256" key="10">
    <source>
        <dbReference type="HAMAP-Rule" id="MF_00530"/>
    </source>
</evidence>
<comment type="function">
    <text evidence="1 10">Produces ATP from ADP in the presence of a proton gradient across the membrane.</text>
</comment>
<evidence type="ECO:0000256" key="6">
    <source>
        <dbReference type="ARBA" id="ARBA00023065"/>
    </source>
</evidence>
<keyword evidence="5 10" id="KW-0375">Hydrogen ion transport</keyword>
<evidence type="ECO:0000256" key="5">
    <source>
        <dbReference type="ARBA" id="ARBA00022781"/>
    </source>
</evidence>
<dbReference type="InterPro" id="IPR036771">
    <property type="entry name" value="ATPsynth_dsu/esu_N"/>
</dbReference>
<dbReference type="Proteomes" id="UP001595711">
    <property type="component" value="Unassembled WGS sequence"/>
</dbReference>
<feature type="domain" description="ATP synthase F1 complex delta/epsilon subunit N-terminal" evidence="11">
    <location>
        <begin position="1"/>
        <end position="82"/>
    </location>
</feature>
<dbReference type="RefSeq" id="WP_379724780.1">
    <property type="nucleotide sequence ID" value="NZ_JBHRYJ010000001.1"/>
</dbReference>
<dbReference type="InterPro" id="IPR001469">
    <property type="entry name" value="ATP_synth_F1_dsu/esu"/>
</dbReference>
<dbReference type="PANTHER" id="PTHR13822:SF10">
    <property type="entry name" value="ATP SYNTHASE EPSILON CHAIN, CHLOROPLASTIC"/>
    <property type="match status" value="1"/>
</dbReference>
<keyword evidence="6 10" id="KW-0406">Ion transport</keyword>
<evidence type="ECO:0000259" key="11">
    <source>
        <dbReference type="Pfam" id="PF02823"/>
    </source>
</evidence>
<name>A0ABV7VF89_9PROT</name>
<dbReference type="SUPFAM" id="SSF51344">
    <property type="entry name" value="Epsilon subunit of F1F0-ATP synthase N-terminal domain"/>
    <property type="match status" value="1"/>
</dbReference>
<evidence type="ECO:0000256" key="9">
    <source>
        <dbReference type="ARBA" id="ARBA00023310"/>
    </source>
</evidence>
<evidence type="ECO:0000313" key="12">
    <source>
        <dbReference type="EMBL" id="MFC3675707.1"/>
    </source>
</evidence>
<dbReference type="InterPro" id="IPR020546">
    <property type="entry name" value="ATP_synth_F1_dsu/esu_N"/>
</dbReference>
<keyword evidence="10" id="KW-1003">Cell membrane</keyword>
<proteinExistence type="inferred from homology"/>
<accession>A0ABV7VF89</accession>
<dbReference type="HAMAP" id="MF_00530">
    <property type="entry name" value="ATP_synth_epsil_bac"/>
    <property type="match status" value="1"/>
</dbReference>
<comment type="caution">
    <text evidence="12">The sequence shown here is derived from an EMBL/GenBank/DDBJ whole genome shotgun (WGS) entry which is preliminary data.</text>
</comment>
<organism evidence="12 13">
    <name type="scientific">Ferrovibrio xuzhouensis</name>
    <dbReference type="NCBI Taxonomy" id="1576914"/>
    <lineage>
        <taxon>Bacteria</taxon>
        <taxon>Pseudomonadati</taxon>
        <taxon>Pseudomonadota</taxon>
        <taxon>Alphaproteobacteria</taxon>
        <taxon>Rhodospirillales</taxon>
        <taxon>Rhodospirillaceae</taxon>
        <taxon>Ferrovibrio</taxon>
    </lineage>
</organism>
<keyword evidence="4 10" id="KW-0813">Transport</keyword>
<reference evidence="13" key="1">
    <citation type="journal article" date="2019" name="Int. J. Syst. Evol. Microbiol.">
        <title>The Global Catalogue of Microorganisms (GCM) 10K type strain sequencing project: providing services to taxonomists for standard genome sequencing and annotation.</title>
        <authorList>
            <consortium name="The Broad Institute Genomics Platform"/>
            <consortium name="The Broad Institute Genome Sequencing Center for Infectious Disease"/>
            <person name="Wu L."/>
            <person name="Ma J."/>
        </authorList>
    </citation>
    <scope>NUCLEOTIDE SEQUENCE [LARGE SCALE GENOMIC DNA]</scope>
    <source>
        <strain evidence="13">KCTC 42182</strain>
    </source>
</reference>
<keyword evidence="13" id="KW-1185">Reference proteome</keyword>
<dbReference type="Pfam" id="PF02823">
    <property type="entry name" value="ATP-synt_DE_N"/>
    <property type="match status" value="1"/>
</dbReference>
<keyword evidence="8 10" id="KW-0139">CF(1)</keyword>
<evidence type="ECO:0000256" key="1">
    <source>
        <dbReference type="ARBA" id="ARBA00003543"/>
    </source>
</evidence>
<dbReference type="EMBL" id="JBHRYJ010000001">
    <property type="protein sequence ID" value="MFC3675707.1"/>
    <property type="molecule type" value="Genomic_DNA"/>
</dbReference>
<protein>
    <recommendedName>
        <fullName evidence="10">ATP synthase epsilon chain</fullName>
    </recommendedName>
    <alternativeName>
        <fullName evidence="10">ATP synthase F1 sector epsilon subunit</fullName>
    </alternativeName>
    <alternativeName>
        <fullName evidence="10">F-ATPase epsilon subunit</fullName>
    </alternativeName>
</protein>
<dbReference type="CDD" id="cd12152">
    <property type="entry name" value="F1-ATPase_delta"/>
    <property type="match status" value="1"/>
</dbReference>
<comment type="similarity">
    <text evidence="3 10">Belongs to the ATPase epsilon chain family.</text>
</comment>
<dbReference type="NCBIfam" id="TIGR03166">
    <property type="entry name" value="alt_F1F0_F1_eps"/>
    <property type="match status" value="1"/>
</dbReference>
<keyword evidence="7 10" id="KW-0472">Membrane</keyword>
<evidence type="ECO:0000256" key="3">
    <source>
        <dbReference type="ARBA" id="ARBA00005712"/>
    </source>
</evidence>
<evidence type="ECO:0000256" key="2">
    <source>
        <dbReference type="ARBA" id="ARBA00004184"/>
    </source>
</evidence>
<evidence type="ECO:0000256" key="4">
    <source>
        <dbReference type="ARBA" id="ARBA00022448"/>
    </source>
</evidence>
<keyword evidence="9 10" id="KW-0066">ATP synthesis</keyword>
<gene>
    <name evidence="10" type="primary">atpC</name>
    <name evidence="12" type="ORF">ACFOOQ_09155</name>
</gene>
<dbReference type="Gene3D" id="2.60.15.10">
    <property type="entry name" value="F0F1 ATP synthase delta/epsilon subunit, N-terminal"/>
    <property type="match status" value="1"/>
</dbReference>
<sequence length="150" mass="16223">MKLTVTTPLAVVIDAADVTHLRAEDATGAFGILPRHADFLTVLAISVVVWRDAAGREHYVAVHGGMLELHGGDHIAIATREAVPGDDLAQLETEVLSRFRRQQAEEQEARTDAQRLYLAAIGRIRQMLRPGRPDGALTAMSASRGSGHEP</sequence>
<evidence type="ECO:0000256" key="8">
    <source>
        <dbReference type="ARBA" id="ARBA00023196"/>
    </source>
</evidence>
<dbReference type="PANTHER" id="PTHR13822">
    <property type="entry name" value="ATP SYNTHASE DELTA/EPSILON CHAIN"/>
    <property type="match status" value="1"/>
</dbReference>
<comment type="subunit">
    <text evidence="10">F-type ATPases have 2 components, CF(1) - the catalytic core - and CF(0) - the membrane proton channel. CF(1) has five subunits: alpha(3), beta(3), gamma(1), delta(1), epsilon(1). CF(0) has three main subunits: a, b and c.</text>
</comment>
<evidence type="ECO:0000313" key="13">
    <source>
        <dbReference type="Proteomes" id="UP001595711"/>
    </source>
</evidence>
<comment type="subcellular location">
    <subcellularLocation>
        <location evidence="10">Cell membrane</location>
        <topology evidence="10">Peripheral membrane protein</topology>
    </subcellularLocation>
    <subcellularLocation>
        <location evidence="2">Endomembrane system</location>
        <topology evidence="2">Peripheral membrane protein</topology>
    </subcellularLocation>
</comment>
<dbReference type="NCBIfam" id="NF009981">
    <property type="entry name" value="PRK13447.1"/>
    <property type="match status" value="1"/>
</dbReference>
<dbReference type="InterPro" id="IPR024037">
    <property type="entry name" value="Alt_ATP_synth_F1_esu"/>
</dbReference>